<evidence type="ECO:0000313" key="3">
    <source>
        <dbReference type="Proteomes" id="UP001153269"/>
    </source>
</evidence>
<accession>A0A9N7YXH4</accession>
<feature type="region of interest" description="Disordered" evidence="1">
    <location>
        <begin position="45"/>
        <end position="78"/>
    </location>
</feature>
<organism evidence="2 3">
    <name type="scientific">Pleuronectes platessa</name>
    <name type="common">European plaice</name>
    <dbReference type="NCBI Taxonomy" id="8262"/>
    <lineage>
        <taxon>Eukaryota</taxon>
        <taxon>Metazoa</taxon>
        <taxon>Chordata</taxon>
        <taxon>Craniata</taxon>
        <taxon>Vertebrata</taxon>
        <taxon>Euteleostomi</taxon>
        <taxon>Actinopterygii</taxon>
        <taxon>Neopterygii</taxon>
        <taxon>Teleostei</taxon>
        <taxon>Neoteleostei</taxon>
        <taxon>Acanthomorphata</taxon>
        <taxon>Carangaria</taxon>
        <taxon>Pleuronectiformes</taxon>
        <taxon>Pleuronectoidei</taxon>
        <taxon>Pleuronectidae</taxon>
        <taxon>Pleuronectes</taxon>
    </lineage>
</organism>
<evidence type="ECO:0000256" key="1">
    <source>
        <dbReference type="SAM" id="MobiDB-lite"/>
    </source>
</evidence>
<name>A0A9N7YXH4_PLEPL</name>
<proteinExistence type="predicted"/>
<comment type="caution">
    <text evidence="2">The sequence shown here is derived from an EMBL/GenBank/DDBJ whole genome shotgun (WGS) entry which is preliminary data.</text>
</comment>
<dbReference type="AlphaFoldDB" id="A0A9N7YXH4"/>
<keyword evidence="3" id="KW-1185">Reference proteome</keyword>
<reference evidence="2" key="1">
    <citation type="submission" date="2020-03" db="EMBL/GenBank/DDBJ databases">
        <authorList>
            <person name="Weist P."/>
        </authorList>
    </citation>
    <scope>NUCLEOTIDE SEQUENCE</scope>
</reference>
<dbReference type="Proteomes" id="UP001153269">
    <property type="component" value="Unassembled WGS sequence"/>
</dbReference>
<feature type="compositionally biased region" description="Polar residues" evidence="1">
    <location>
        <begin position="53"/>
        <end position="63"/>
    </location>
</feature>
<evidence type="ECO:0000313" key="2">
    <source>
        <dbReference type="EMBL" id="CAB1442132.1"/>
    </source>
</evidence>
<dbReference type="EMBL" id="CADEAL010002780">
    <property type="protein sequence ID" value="CAB1442132.1"/>
    <property type="molecule type" value="Genomic_DNA"/>
</dbReference>
<sequence>MHCTGCKRNGAIIPGSRPFARLLWSSWKWSVCKAGSRCCRAVPRLPAAPPPHQTASPSASATRPNVEVRPRLSQRTAN</sequence>
<protein>
    <submittedName>
        <fullName evidence="2">Uncharacterized protein</fullName>
    </submittedName>
</protein>
<gene>
    <name evidence="2" type="ORF">PLEPLA_LOCUS29829</name>
</gene>